<name>A0A9D9HWP0_9BACT</name>
<feature type="chain" id="PRO_5038538260" description="Secretion system C-terminal sorting domain-containing protein" evidence="1">
    <location>
        <begin position="21"/>
        <end position="403"/>
    </location>
</feature>
<evidence type="ECO:0000313" key="2">
    <source>
        <dbReference type="EMBL" id="MBO8461004.1"/>
    </source>
</evidence>
<organism evidence="2 3">
    <name type="scientific">Candidatus Gallipaludibacter merdavium</name>
    <dbReference type="NCBI Taxonomy" id="2840839"/>
    <lineage>
        <taxon>Bacteria</taxon>
        <taxon>Pseudomonadati</taxon>
        <taxon>Bacteroidota</taxon>
        <taxon>Bacteroidia</taxon>
        <taxon>Bacteroidales</taxon>
        <taxon>Candidatus Gallipaludibacter</taxon>
    </lineage>
</organism>
<sequence>MKKTTFLLVALLSSVFAANALVYNVAVPAETKTCYIAGEMNDWSFTEMTKVDDTHYTVDIVDATEVQKYKYCSGPDWSYVEKTAENKDVDNRSYSTSDVVANWAAVYDPGVGEQRADVTVRIQAASIPTIWWWGGGIAGADQSYTWETKPAMNAMADAAGWYEWTFENVNVAIGVSYKIVIDGQESPELNAKEDVCLDASFAATDCPSTEEPEEPVEPGESITVKVQVPSEGLSSWDATAGVYFYVWTTGEGSFTQATDEGNNWYSYTSEGSPINFIVVNGSSWDALAGDARRQSVNMENVAESTCYVMANGTETEGVSDWNKVLTVTDCPEESAIMEAETEHLFTINGRTLLISLDQEAEVAIYNVNGQLIEHTFTNDYSRFMQQGVYIIRIGNTTEKMVIF</sequence>
<gene>
    <name evidence="2" type="ORF">IAA73_11855</name>
</gene>
<comment type="caution">
    <text evidence="2">The sequence shown here is derived from an EMBL/GenBank/DDBJ whole genome shotgun (WGS) entry which is preliminary data.</text>
</comment>
<dbReference type="EMBL" id="JADIMG010000109">
    <property type="protein sequence ID" value="MBO8461004.1"/>
    <property type="molecule type" value="Genomic_DNA"/>
</dbReference>
<dbReference type="SUPFAM" id="SSF81296">
    <property type="entry name" value="E set domains"/>
    <property type="match status" value="1"/>
</dbReference>
<keyword evidence="1" id="KW-0732">Signal</keyword>
<dbReference type="AlphaFoldDB" id="A0A9D9HWP0"/>
<proteinExistence type="predicted"/>
<feature type="signal peptide" evidence="1">
    <location>
        <begin position="1"/>
        <end position="20"/>
    </location>
</feature>
<protein>
    <recommendedName>
        <fullName evidence="4">Secretion system C-terminal sorting domain-containing protein</fullName>
    </recommendedName>
</protein>
<dbReference type="Gene3D" id="2.60.40.10">
    <property type="entry name" value="Immunoglobulins"/>
    <property type="match status" value="1"/>
</dbReference>
<dbReference type="Proteomes" id="UP000823641">
    <property type="component" value="Unassembled WGS sequence"/>
</dbReference>
<reference evidence="2" key="2">
    <citation type="journal article" date="2021" name="PeerJ">
        <title>Extensive microbial diversity within the chicken gut microbiome revealed by metagenomics and culture.</title>
        <authorList>
            <person name="Gilroy R."/>
            <person name="Ravi A."/>
            <person name="Getino M."/>
            <person name="Pursley I."/>
            <person name="Horton D.L."/>
            <person name="Alikhan N.F."/>
            <person name="Baker D."/>
            <person name="Gharbi K."/>
            <person name="Hall N."/>
            <person name="Watson M."/>
            <person name="Adriaenssens E.M."/>
            <person name="Foster-Nyarko E."/>
            <person name="Jarju S."/>
            <person name="Secka A."/>
            <person name="Antonio M."/>
            <person name="Oren A."/>
            <person name="Chaudhuri R.R."/>
            <person name="La Ragione R."/>
            <person name="Hildebrand F."/>
            <person name="Pallen M.J."/>
        </authorList>
    </citation>
    <scope>NUCLEOTIDE SEQUENCE</scope>
    <source>
        <strain evidence="2">G3-3990</strain>
    </source>
</reference>
<dbReference type="InterPro" id="IPR014756">
    <property type="entry name" value="Ig_E-set"/>
</dbReference>
<accession>A0A9D9HWP0</accession>
<evidence type="ECO:0008006" key="4">
    <source>
        <dbReference type="Google" id="ProtNLM"/>
    </source>
</evidence>
<reference evidence="2" key="1">
    <citation type="submission" date="2020-10" db="EMBL/GenBank/DDBJ databases">
        <authorList>
            <person name="Gilroy R."/>
        </authorList>
    </citation>
    <scope>NUCLEOTIDE SEQUENCE</scope>
    <source>
        <strain evidence="2">G3-3990</strain>
    </source>
</reference>
<dbReference type="InterPro" id="IPR013783">
    <property type="entry name" value="Ig-like_fold"/>
</dbReference>
<evidence type="ECO:0000313" key="3">
    <source>
        <dbReference type="Proteomes" id="UP000823641"/>
    </source>
</evidence>
<evidence type="ECO:0000256" key="1">
    <source>
        <dbReference type="SAM" id="SignalP"/>
    </source>
</evidence>